<dbReference type="InterPro" id="IPR039279">
    <property type="entry name" value="QRT3-like"/>
</dbReference>
<reference evidence="2 3" key="1">
    <citation type="journal article" date="2014" name="BMC Genomics">
        <title>Comparative genome sequencing reveals chemotype-specific gene clusters in the toxigenic black mold Stachybotrys.</title>
        <authorList>
            <person name="Semeiks J."/>
            <person name="Borek D."/>
            <person name="Otwinowski Z."/>
            <person name="Grishin N.V."/>
        </authorList>
    </citation>
    <scope>NUCLEOTIDE SEQUENCE [LARGE SCALE GENOMIC DNA]</scope>
    <source>
        <strain evidence="3">CBS 109288 / IBT 7711</strain>
    </source>
</reference>
<dbReference type="PANTHER" id="PTHR33928">
    <property type="entry name" value="POLYGALACTURONASE QRT3"/>
    <property type="match status" value="1"/>
</dbReference>
<evidence type="ECO:0000259" key="1">
    <source>
        <dbReference type="Pfam" id="PF12708"/>
    </source>
</evidence>
<keyword evidence="3" id="KW-1185">Reference proteome</keyword>
<dbReference type="OrthoDB" id="1046782at2759"/>
<name>A0A084AKD3_STACB</name>
<feature type="domain" description="Rhamnogalacturonase A/B/Epimerase-like pectate lyase" evidence="1">
    <location>
        <begin position="41"/>
        <end position="266"/>
    </location>
</feature>
<dbReference type="EMBL" id="KL648688">
    <property type="protein sequence ID" value="KEY65762.1"/>
    <property type="molecule type" value="Genomic_DNA"/>
</dbReference>
<dbReference type="InterPro" id="IPR011050">
    <property type="entry name" value="Pectin_lyase_fold/virulence"/>
</dbReference>
<feature type="domain" description="Rhamnogalacturonase A/B/Epimerase-like pectate lyase" evidence="1">
    <location>
        <begin position="376"/>
        <end position="433"/>
    </location>
</feature>
<dbReference type="InterPro" id="IPR012334">
    <property type="entry name" value="Pectin_lyas_fold"/>
</dbReference>
<dbReference type="AlphaFoldDB" id="A0A084AKD3"/>
<dbReference type="GO" id="GO:0004650">
    <property type="term" value="F:polygalacturonase activity"/>
    <property type="evidence" value="ECO:0007669"/>
    <property type="project" value="InterPro"/>
</dbReference>
<gene>
    <name evidence="2" type="ORF">S7711_05591</name>
</gene>
<dbReference type="InterPro" id="IPR024535">
    <property type="entry name" value="RHGA/B-epi-like_pectate_lyase"/>
</dbReference>
<accession>A0A084AKD3</accession>
<dbReference type="Gene3D" id="2.160.20.10">
    <property type="entry name" value="Single-stranded right-handed beta-helix, Pectin lyase-like"/>
    <property type="match status" value="2"/>
</dbReference>
<protein>
    <recommendedName>
        <fullName evidence="1">Rhamnogalacturonase A/B/Epimerase-like pectate lyase domain-containing protein</fullName>
    </recommendedName>
</protein>
<dbReference type="HOGENOM" id="CLU_002540_2_2_1"/>
<dbReference type="CDD" id="cd23668">
    <property type="entry name" value="GH55_beta13glucanase-like"/>
    <property type="match status" value="1"/>
</dbReference>
<dbReference type="Proteomes" id="UP000028045">
    <property type="component" value="Unassembled WGS sequence"/>
</dbReference>
<organism evidence="2 3">
    <name type="scientific">Stachybotrys chartarum (strain CBS 109288 / IBT 7711)</name>
    <name type="common">Toxic black mold</name>
    <name type="synonym">Stilbospora chartarum</name>
    <dbReference type="NCBI Taxonomy" id="1280523"/>
    <lineage>
        <taxon>Eukaryota</taxon>
        <taxon>Fungi</taxon>
        <taxon>Dikarya</taxon>
        <taxon>Ascomycota</taxon>
        <taxon>Pezizomycotina</taxon>
        <taxon>Sordariomycetes</taxon>
        <taxon>Hypocreomycetidae</taxon>
        <taxon>Hypocreales</taxon>
        <taxon>Stachybotryaceae</taxon>
        <taxon>Stachybotrys</taxon>
    </lineage>
</organism>
<proteinExistence type="predicted"/>
<evidence type="ECO:0000313" key="2">
    <source>
        <dbReference type="EMBL" id="KEY65762.1"/>
    </source>
</evidence>
<dbReference type="PANTHER" id="PTHR33928:SF2">
    <property type="entry name" value="PECTATE LYASE SUPERFAMILY PROTEIN DOMAIN-CONTAINING PROTEIN-RELATED"/>
    <property type="match status" value="1"/>
</dbReference>
<sequence length="747" mass="81727">MRFSSIFCFAIGGKAATAFWMEDIAHRGRSPYHPDPSYLTFRNVKDFGAIGDGVQDDTDAINAAISYGERCNPGVCKGNTISPATVYFPSGTYLISDSIIDLFYTQLIGDPTNRPVIKASPSFSQESFGLIDSNPYQPSGGLSWNSTNAFFRQIRNLEFDTTSLHSSLPAVGVHWPSSQATAITNCVFRLSAIPGNRHTGLLIEEGSGGLLNDLYFYGGGKAAVFGNQQYTARNLWFFNSEIAIHITWNWGWTYKSIFFTDCKIGILMDQESDSTGSVTLLDSVFRNVDTGIITTRMHAGVGGSNGTLILENVLFEGVEEAVIGPTGLILDQTNLQDAGNDLFIMGHLADEWGLFAQTGYYNDSTPRRSSLLQGRAAGDGFTDDTQALRRLFNDAAANGSIAYLDAGIYIVADTILIPPNIRIVGEALASVIMASGINFEDMQNPRPVIQVGLPGDTGFIEWSDTFVSARGPCAGAILIEYNLFNAGLPSGMWDVHTRIGGFAGTNLQLDECPAITGDDTIDPYCIAAYMSMRITSSAGGLFAENCWFWVADHDLEDQQYSRITVFAGRGLLIESRRGRIWLSATGSEHHVLYQYQMADTQDIYIGFAQTESPYYQPHPLARYPFPPVPSLRDPDFASDCQNDADPDFCERAWGMRILNSSNIVVYGAGLYSFFDTYSDNCAARASEQDCQARILSVDDRSNGVKFLGYSTVGTATMVHEKGIDLIPSKPNNSTFADTLALYRPSQQ</sequence>
<dbReference type="Pfam" id="PF12708">
    <property type="entry name" value="Pect-lyase_RHGA_epim"/>
    <property type="match status" value="2"/>
</dbReference>
<dbReference type="SUPFAM" id="SSF51126">
    <property type="entry name" value="Pectin lyase-like"/>
    <property type="match status" value="2"/>
</dbReference>
<evidence type="ECO:0000313" key="3">
    <source>
        <dbReference type="Proteomes" id="UP000028045"/>
    </source>
</evidence>